<dbReference type="Gene3D" id="2.130.10.10">
    <property type="entry name" value="YVTN repeat-like/Quinoprotein amine dehydrogenase"/>
    <property type="match status" value="1"/>
</dbReference>
<proteinExistence type="predicted"/>
<dbReference type="InterPro" id="IPR026444">
    <property type="entry name" value="Secre_tail"/>
</dbReference>
<reference evidence="2 3" key="1">
    <citation type="submission" date="2015-06" db="EMBL/GenBank/DDBJ databases">
        <title>Prevotella sp. 109, sp. nov., a novel member of the family Prevotellaceae isolated from human faeces.</title>
        <authorList>
            <person name="Shkoporov A.N."/>
            <person name="Chaplin A.V."/>
            <person name="Kafarskaia L.I."/>
            <person name="Efimov B.A."/>
        </authorList>
    </citation>
    <scope>NUCLEOTIDE SEQUENCE [LARGE SCALE GENOMIC DNA]</scope>
    <source>
        <strain evidence="2 3">109</strain>
    </source>
</reference>
<evidence type="ECO:0000313" key="3">
    <source>
        <dbReference type="Proteomes" id="UP000036951"/>
    </source>
</evidence>
<keyword evidence="3" id="KW-1185">Reference proteome</keyword>
<gene>
    <name evidence="2" type="ORF">ACU52_08710</name>
</gene>
<evidence type="ECO:0000313" key="2">
    <source>
        <dbReference type="EMBL" id="KOO68312.1"/>
    </source>
</evidence>
<name>A0A8E1QXG9_9BACT</name>
<dbReference type="Pfam" id="PF18962">
    <property type="entry name" value="Por_Secre_tail"/>
    <property type="match status" value="1"/>
</dbReference>
<dbReference type="SUPFAM" id="SSF110296">
    <property type="entry name" value="Oligoxyloglucan reducing end-specific cellobiohydrolase"/>
    <property type="match status" value="1"/>
</dbReference>
<dbReference type="Proteomes" id="UP000036951">
    <property type="component" value="Unassembled WGS sequence"/>
</dbReference>
<dbReference type="NCBIfam" id="TIGR04183">
    <property type="entry name" value="Por_Secre_tail"/>
    <property type="match status" value="1"/>
</dbReference>
<dbReference type="InterPro" id="IPR015943">
    <property type="entry name" value="WD40/YVTN_repeat-like_dom_sf"/>
</dbReference>
<accession>A0A8E1QXG9</accession>
<feature type="domain" description="Secretion system C-terminal sorting" evidence="1">
    <location>
        <begin position="720"/>
        <end position="784"/>
    </location>
</feature>
<protein>
    <recommendedName>
        <fullName evidence="1">Secretion system C-terminal sorting domain-containing protein</fullName>
    </recommendedName>
</protein>
<dbReference type="AlphaFoldDB" id="A0A8E1QXG9"/>
<organism evidence="2 3">
    <name type="scientific">Xylanibacter rarus</name>
    <dbReference type="NCBI Taxonomy" id="1676614"/>
    <lineage>
        <taxon>Bacteria</taxon>
        <taxon>Pseudomonadati</taxon>
        <taxon>Bacteroidota</taxon>
        <taxon>Bacteroidia</taxon>
        <taxon>Bacteroidales</taxon>
        <taxon>Prevotellaceae</taxon>
        <taxon>Xylanibacter</taxon>
    </lineage>
</organism>
<comment type="caution">
    <text evidence="2">The sequence shown here is derived from an EMBL/GenBank/DDBJ whole genome shotgun (WGS) entry which is preliminary data.</text>
</comment>
<evidence type="ECO:0000259" key="1">
    <source>
        <dbReference type="Pfam" id="PF18962"/>
    </source>
</evidence>
<dbReference type="EMBL" id="LFQU01000015">
    <property type="protein sequence ID" value="KOO68312.1"/>
    <property type="molecule type" value="Genomic_DNA"/>
</dbReference>
<sequence>MGLSLASPVTAQVYVTEGQFFSTGVNNDGEVLIMENQCSPYNIWKPKNDINDITEIGGVSAGNGIGGEAKWTEDGKFVTGTTPWDNIVIQKGWNCSAFEEPADAPQPHHVSNVFFIANSLLVTTASTADGSDMRIRWTMNNGDRWRAGNIIVSGLPVESVEGVMLDGCRFTSLIGYMCGRNASMYYIGSNGNDIHAITPVLNGFDGEVDTYWAVDFVVTSNTYDPAKYGLLSVEAKDGECSVWYTADGGDTYSKADGTYADAAATDFCYTGTEADAVMWLVNSKGAIQKSVDFGVTWTTVCEIEGSFNRIHFSGSDNGVAVADDAVYVTTDGGETWTRCEVGSDDVELNPLAGTVWNDACWRENTLYVFGTNGMAYSSQNYGKEWKKENIDDAEGHDLNRATLSADGKYILVGANDFRVFRLGFEDSRFGYVAGKYEVETDTWTPMECSGVFSQDVNSCSYNVSGDGHVLVGNSYQMIGEGGDAQSRAQAAAWVDGSLVTLPVLDEESNRATQSYATSYDGSVIAGWNDFVGPWNGCYWTRNDDGSYTQHMLLKAGVDVKDVDFYNFDDTKRYCFGPAHAVSPDGKWIGGAGTSLNYTLNAWLYNIETGEFKDLGIDGGTVVRVNNEGTMAVGYGATGLSAFIWTEKDGYKDLNDYAAELGLDYTNSEFSMISCVDASPNWRYLCGWGMAGMGKYAYMMDTKGESTGIGQEIIEQCKAEIYPNPVSDILYVALPYEGLKTTVTLFDLQGRAVKTLKTENTTNEIDVTDVRPGMYILDVEAKGLHKGFKVMVKH</sequence>